<reference evidence="2 3" key="1">
    <citation type="submission" date="2019-03" db="EMBL/GenBank/DDBJ databases">
        <title>Bradyrhizobium strains diversity isolated from Chamaecrista fasciculata.</title>
        <authorList>
            <person name="Urquiaga M.C.O."/>
            <person name="Hungria M."/>
            <person name="Delamuta J.R.M."/>
        </authorList>
    </citation>
    <scope>NUCLEOTIDE SEQUENCE [LARGE SCALE GENOMIC DNA]</scope>
    <source>
        <strain evidence="2 3">CNPSo 3424</strain>
    </source>
</reference>
<dbReference type="GO" id="GO:0006355">
    <property type="term" value="P:regulation of DNA-templated transcription"/>
    <property type="evidence" value="ECO:0007669"/>
    <property type="project" value="InterPro"/>
</dbReference>
<organism evidence="2 3">
    <name type="scientific">Bradyrhizobium frederickii</name>
    <dbReference type="NCBI Taxonomy" id="2560054"/>
    <lineage>
        <taxon>Bacteria</taxon>
        <taxon>Pseudomonadati</taxon>
        <taxon>Pseudomonadota</taxon>
        <taxon>Alphaproteobacteria</taxon>
        <taxon>Hyphomicrobiales</taxon>
        <taxon>Nitrobacteraceae</taxon>
        <taxon>Bradyrhizobium</taxon>
    </lineage>
</organism>
<evidence type="ECO:0000313" key="2">
    <source>
        <dbReference type="EMBL" id="TFV42010.1"/>
    </source>
</evidence>
<dbReference type="InterPro" id="IPR000792">
    <property type="entry name" value="Tscrpt_reg_LuxR_C"/>
</dbReference>
<proteinExistence type="predicted"/>
<evidence type="ECO:0000259" key="1">
    <source>
        <dbReference type="Pfam" id="PF00196"/>
    </source>
</evidence>
<accession>A0A4Y9LEH9</accession>
<gene>
    <name evidence="2" type="ORF">E4K66_04210</name>
</gene>
<keyword evidence="3" id="KW-1185">Reference proteome</keyword>
<dbReference type="Pfam" id="PF00196">
    <property type="entry name" value="GerE"/>
    <property type="match status" value="1"/>
</dbReference>
<dbReference type="EMBL" id="SPQU01000002">
    <property type="protein sequence ID" value="TFV42010.1"/>
    <property type="molecule type" value="Genomic_DNA"/>
</dbReference>
<evidence type="ECO:0000313" key="3">
    <source>
        <dbReference type="Proteomes" id="UP000298225"/>
    </source>
</evidence>
<comment type="caution">
    <text evidence="2">The sequence shown here is derived from an EMBL/GenBank/DDBJ whole genome shotgun (WGS) entry which is preliminary data.</text>
</comment>
<dbReference type="AlphaFoldDB" id="A0A4Y9LEH9"/>
<sequence length="109" mass="11465">MFTTAGSPALDAQGKTTWETAVIMKCAEATVDYHLKQVFRPYSTAMTYGARQGCAGILLGSPLSAALVGQACLLFQDDLRGGRTGGPFDGAELPHNNFTVTLALPPLFG</sequence>
<protein>
    <recommendedName>
        <fullName evidence="1">HTH luxR-type domain-containing protein</fullName>
    </recommendedName>
</protein>
<name>A0A4Y9LEH9_9BRAD</name>
<dbReference type="Proteomes" id="UP000298225">
    <property type="component" value="Unassembled WGS sequence"/>
</dbReference>
<feature type="domain" description="HTH luxR-type" evidence="1">
    <location>
        <begin position="12"/>
        <end position="40"/>
    </location>
</feature>